<sequence length="1262" mass="130814">MEDLPASLEEALEGDAEILEAQSGGRRAAVASGAADGAAIGARRGLAHAARCGASAGAAWFISRVAPPSAVPARARVSGEAVLAAAVKATLLRAGDEELTPASEALQDRGPSGSACQTASLVGVLPRAPEATRRAWQATGDAKLLPASSTLAMGEASAASARPFEAELPRKRQPLRGCKASACCVRCCPRVRDPSLFWWEKALTVVAFFQVLALMWAMSVAWPWPSRWQVWSSFTLVFNADSFMLQYLAEREAGVGLSVGSAQRYISLWGEPTGAWAHPIAWAALVPALAAVVALRRTVARFCCPRDVRCGRAWLLDAGLAASILLSLPAQLALLRVYTCESNPDFGGALRWGPDPSWPCFDAEDLRHTLLAALCAPALLIALLGPTAALAWSARRAVPPLAGSAAHERFLRWREAAYEHAIGYAWRRDGLWTMSSFVGPGGAAGVICGDIDGGPDAVGRGGGLAGALTCGGVCCCRVTALSPAFMRAQWAATTTLLALVYALARPSPLAQSIVLLVVMLLWALRQSFRPAFRVASSNRLWLLALWGLTWFAFLSLFRAAGFQAQFTVDSFFALAMAWSACVMAVLAAAVLGHAAVAQCRRGQGLVAACCRRREAPEPLRRWALAAVPIGSAEAWPRGTVAPPDAAAADEEDDEAAAAIGTTHLLPDSTEGLAMVGAAQSAGLWFASGPSRSADLQAHGSAGEHGAASAAMAGAQDPAGDFSAMMGGRLAGESAVMFGGSVVLGTDSSAGSTRHRKPNRRGRSAIAGSSRPSGVGADSKMSVAPRAAGGAGGAGRGPTASSGAGGELGAESDDEDFEAGLEQVEDDGSDGEDAESDSDDAGSDTFPDVTDKHDASAAGAAAARGAEGPRARGPGFALPLGGAAGAAGAGGPSGGAGQGDRELDWLLAAAGRRADRSLALASATAPDTARLALGSRRMSAAMGSALVDDAAPFKRPVVKPGEAVSLAGLAAEERRWIAVLRACRRACTRARYAPPVLVDVSALRAAAQAAHQQLAVASSARHVLALSLAEAVEECAALAEAAAAGSMIPWPQGERDLEAARGRIVGRPLDLSLASRRTRVILLKLLAFSAFVGRRRLKRIKHRPAPADDAARFRLPLAAAAALLQGAGEAPPTGSVPGGRGRPFAAFASDPEVRAIVPAALHPDDVRAMDPSRLLHVTAAAVGQWATGVAQQDVLALHAVIAACRERWAQHIDAAEARDPAAKEAAATRRRGRVAWYEAWERCGRTLQLRHKDLPEPARRGRR</sequence>
<accession>A0A5A8CUB4</accession>
<keyword evidence="2" id="KW-1133">Transmembrane helix</keyword>
<keyword evidence="2" id="KW-0472">Membrane</keyword>
<dbReference type="AlphaFoldDB" id="A0A5A8CUB4"/>
<evidence type="ECO:0000256" key="1">
    <source>
        <dbReference type="SAM" id="MobiDB-lite"/>
    </source>
</evidence>
<organism evidence="3 4">
    <name type="scientific">Cafeteria roenbergensis</name>
    <name type="common">Marine flagellate</name>
    <dbReference type="NCBI Taxonomy" id="33653"/>
    <lineage>
        <taxon>Eukaryota</taxon>
        <taxon>Sar</taxon>
        <taxon>Stramenopiles</taxon>
        <taxon>Bigyra</taxon>
        <taxon>Opalozoa</taxon>
        <taxon>Bicosoecida</taxon>
        <taxon>Cafeteriaceae</taxon>
        <taxon>Cafeteria</taxon>
    </lineage>
</organism>
<name>A0A5A8CUB4_CAFRO</name>
<feature type="region of interest" description="Disordered" evidence="1">
    <location>
        <begin position="744"/>
        <end position="876"/>
    </location>
</feature>
<feature type="transmembrane region" description="Helical" evidence="2">
    <location>
        <begin position="371"/>
        <end position="392"/>
    </location>
</feature>
<evidence type="ECO:0000313" key="3">
    <source>
        <dbReference type="EMBL" id="KAA0156656.1"/>
    </source>
</evidence>
<feature type="transmembrane region" description="Helical" evidence="2">
    <location>
        <begin position="540"/>
        <end position="559"/>
    </location>
</feature>
<feature type="transmembrane region" description="Helical" evidence="2">
    <location>
        <begin position="202"/>
        <end position="224"/>
    </location>
</feature>
<dbReference type="EMBL" id="VLTN01000003">
    <property type="protein sequence ID" value="KAA0156656.1"/>
    <property type="molecule type" value="Genomic_DNA"/>
</dbReference>
<evidence type="ECO:0008006" key="5">
    <source>
        <dbReference type="Google" id="ProtNLM"/>
    </source>
</evidence>
<feature type="transmembrane region" description="Helical" evidence="2">
    <location>
        <begin position="315"/>
        <end position="338"/>
    </location>
</feature>
<feature type="compositionally biased region" description="Low complexity" evidence="1">
    <location>
        <begin position="763"/>
        <end position="773"/>
    </location>
</feature>
<proteinExistence type="predicted"/>
<feature type="compositionally biased region" description="Basic residues" evidence="1">
    <location>
        <begin position="752"/>
        <end position="762"/>
    </location>
</feature>
<gene>
    <name evidence="3" type="ORF">FNF29_00767</name>
</gene>
<feature type="transmembrane region" description="Helical" evidence="2">
    <location>
        <begin position="510"/>
        <end position="528"/>
    </location>
</feature>
<evidence type="ECO:0000313" key="4">
    <source>
        <dbReference type="Proteomes" id="UP000323011"/>
    </source>
</evidence>
<evidence type="ECO:0000256" key="2">
    <source>
        <dbReference type="SAM" id="Phobius"/>
    </source>
</evidence>
<dbReference type="Proteomes" id="UP000323011">
    <property type="component" value="Unassembled WGS sequence"/>
</dbReference>
<comment type="caution">
    <text evidence="3">The sequence shown here is derived from an EMBL/GenBank/DDBJ whole genome shotgun (WGS) entry which is preliminary data.</text>
</comment>
<reference evidence="3 4" key="1">
    <citation type="submission" date="2019-07" db="EMBL/GenBank/DDBJ databases">
        <title>Genomes of Cafeteria roenbergensis.</title>
        <authorList>
            <person name="Fischer M.G."/>
            <person name="Hackl T."/>
            <person name="Roman M."/>
        </authorList>
    </citation>
    <scope>NUCLEOTIDE SEQUENCE [LARGE SCALE GENOMIC DNA]</scope>
    <source>
        <strain evidence="3 4">BVI</strain>
    </source>
</reference>
<feature type="compositionally biased region" description="Low complexity" evidence="1">
    <location>
        <begin position="855"/>
        <end position="876"/>
    </location>
</feature>
<feature type="transmembrane region" description="Helical" evidence="2">
    <location>
        <begin position="571"/>
        <end position="591"/>
    </location>
</feature>
<feature type="transmembrane region" description="Helical" evidence="2">
    <location>
        <begin position="275"/>
        <end position="295"/>
    </location>
</feature>
<protein>
    <recommendedName>
        <fullName evidence="5">Transmembrane protein</fullName>
    </recommendedName>
</protein>
<feature type="compositionally biased region" description="Acidic residues" evidence="1">
    <location>
        <begin position="809"/>
        <end position="841"/>
    </location>
</feature>
<keyword evidence="4" id="KW-1185">Reference proteome</keyword>
<keyword evidence="2" id="KW-0812">Transmembrane</keyword>